<dbReference type="PRINTS" id="PR00111">
    <property type="entry name" value="ABHYDROLASE"/>
</dbReference>
<evidence type="ECO:0000313" key="3">
    <source>
        <dbReference type="EMBL" id="SPJ24434.1"/>
    </source>
</evidence>
<dbReference type="AlphaFoldDB" id="A0A2R8BW95"/>
<dbReference type="PANTHER" id="PTHR43798">
    <property type="entry name" value="MONOACYLGLYCEROL LIPASE"/>
    <property type="match status" value="1"/>
</dbReference>
<keyword evidence="4" id="KW-1185">Reference proteome</keyword>
<keyword evidence="1 3" id="KW-0378">Hydrolase</keyword>
<dbReference type="GO" id="GO:0016020">
    <property type="term" value="C:membrane"/>
    <property type="evidence" value="ECO:0007669"/>
    <property type="project" value="TreeGrafter"/>
</dbReference>
<dbReference type="EMBL" id="ONZF01000004">
    <property type="protein sequence ID" value="SPJ24434.1"/>
    <property type="molecule type" value="Genomic_DNA"/>
</dbReference>
<dbReference type="Gene3D" id="3.40.50.1820">
    <property type="entry name" value="alpha/beta hydrolase"/>
    <property type="match status" value="1"/>
</dbReference>
<dbReference type="InterPro" id="IPR029058">
    <property type="entry name" value="AB_hydrolase_fold"/>
</dbReference>
<dbReference type="SUPFAM" id="SSF53474">
    <property type="entry name" value="alpha/beta-Hydrolases"/>
    <property type="match status" value="1"/>
</dbReference>
<name>A0A2R8BW95_9RHOB</name>
<dbReference type="RefSeq" id="WP_108894262.1">
    <property type="nucleotide sequence ID" value="NZ_ONZF01000004.1"/>
</dbReference>
<organism evidence="3 4">
    <name type="scientific">Palleronia abyssalis</name>
    <dbReference type="NCBI Taxonomy" id="1501240"/>
    <lineage>
        <taxon>Bacteria</taxon>
        <taxon>Pseudomonadati</taxon>
        <taxon>Pseudomonadota</taxon>
        <taxon>Alphaproteobacteria</taxon>
        <taxon>Rhodobacterales</taxon>
        <taxon>Roseobacteraceae</taxon>
        <taxon>Palleronia</taxon>
    </lineage>
</organism>
<dbReference type="InterPro" id="IPR000073">
    <property type="entry name" value="AB_hydrolase_1"/>
</dbReference>
<feature type="domain" description="AB hydrolase-1" evidence="2">
    <location>
        <begin position="16"/>
        <end position="236"/>
    </location>
</feature>
<sequence length="248" mass="25260">MTQLAVPLDRGAGAPVVLLHAEGVDASIWAEVAAALPGRVAAPDLRGHGRSDVVDPPYAMGALVGDVERMMEARGLTGAVIVGLSLGGMIAQALAVKRLDLVRGIILINSAAKIGTRVGWEDHAQAVARGGMAAVADDLAAKWAPRGGDPAPIAKRLLDCAPNGYRGVCAAMAGTDLLAATATLRLPALALAGREAQAVPPDLVCETAALIPGSEFALIPRAGHLAPLDAARDTAAYITTFLERTGHA</sequence>
<reference evidence="3 4" key="1">
    <citation type="submission" date="2018-03" db="EMBL/GenBank/DDBJ databases">
        <authorList>
            <person name="Keele B.F."/>
        </authorList>
    </citation>
    <scope>NUCLEOTIDE SEQUENCE [LARGE SCALE GENOMIC DNA]</scope>
    <source>
        <strain evidence="3 4">CECT 8504</strain>
    </source>
</reference>
<dbReference type="EC" id="3.1.1.24" evidence="3"/>
<dbReference type="Proteomes" id="UP000244912">
    <property type="component" value="Unassembled WGS sequence"/>
</dbReference>
<proteinExistence type="predicted"/>
<dbReference type="PANTHER" id="PTHR43798:SF31">
    <property type="entry name" value="AB HYDROLASE SUPERFAMILY PROTEIN YCLE"/>
    <property type="match status" value="1"/>
</dbReference>
<accession>A0A2R8BW95</accession>
<evidence type="ECO:0000256" key="1">
    <source>
        <dbReference type="ARBA" id="ARBA00022801"/>
    </source>
</evidence>
<dbReference type="Pfam" id="PF12697">
    <property type="entry name" value="Abhydrolase_6"/>
    <property type="match status" value="1"/>
</dbReference>
<dbReference type="InterPro" id="IPR050266">
    <property type="entry name" value="AB_hydrolase_sf"/>
</dbReference>
<protein>
    <submittedName>
        <fullName evidence="3">3-oxoadipate enol-lactonase 2</fullName>
        <ecNumber evidence="3">3.1.1.24</ecNumber>
    </submittedName>
</protein>
<evidence type="ECO:0000313" key="4">
    <source>
        <dbReference type="Proteomes" id="UP000244912"/>
    </source>
</evidence>
<gene>
    <name evidence="3" type="primary">catD_2</name>
    <name evidence="3" type="ORF">PAA8504_02264</name>
</gene>
<dbReference type="GO" id="GO:0047570">
    <property type="term" value="F:3-oxoadipate enol-lactonase activity"/>
    <property type="evidence" value="ECO:0007669"/>
    <property type="project" value="UniProtKB-EC"/>
</dbReference>
<evidence type="ECO:0000259" key="2">
    <source>
        <dbReference type="Pfam" id="PF12697"/>
    </source>
</evidence>
<dbReference type="OrthoDB" id="9793083at2"/>